<dbReference type="PROSITE" id="PS51679">
    <property type="entry name" value="SAM_MT_C5"/>
    <property type="match status" value="1"/>
</dbReference>
<dbReference type="CDD" id="cd00315">
    <property type="entry name" value="Cyt_C5_DNA_methylase"/>
    <property type="match status" value="1"/>
</dbReference>
<dbReference type="NCBIfam" id="TIGR00675">
    <property type="entry name" value="dcm"/>
    <property type="match status" value="1"/>
</dbReference>
<evidence type="ECO:0000313" key="9">
    <source>
        <dbReference type="EMBL" id="MST76439.1"/>
    </source>
</evidence>
<keyword evidence="3 6" id="KW-0949">S-adenosyl-L-methionine</keyword>
<dbReference type="PANTHER" id="PTHR46098:SF1">
    <property type="entry name" value="TRNA (CYTOSINE(38)-C(5))-METHYLTRANSFERASE"/>
    <property type="match status" value="1"/>
</dbReference>
<accession>A0A6I2TXZ6</accession>
<dbReference type="Pfam" id="PF00145">
    <property type="entry name" value="DNA_methylase"/>
    <property type="match status" value="1"/>
</dbReference>
<reference evidence="9 10" key="1">
    <citation type="submission" date="2019-08" db="EMBL/GenBank/DDBJ databases">
        <title>In-depth cultivation of the pig gut microbiome towards novel bacterial diversity and tailored functional studies.</title>
        <authorList>
            <person name="Wylensek D."/>
            <person name="Hitch T.C.A."/>
            <person name="Clavel T."/>
        </authorList>
    </citation>
    <scope>NUCLEOTIDE SEQUENCE [LARGE SCALE GENOMIC DNA]</scope>
    <source>
        <strain evidence="9 10">LKV-178-WT-2C</strain>
    </source>
</reference>
<dbReference type="AlphaFoldDB" id="A0A6I2TXZ6"/>
<comment type="catalytic activity">
    <reaction evidence="5 8">
        <text>a 2'-deoxycytidine in DNA + S-adenosyl-L-methionine = a 5-methyl-2'-deoxycytidine in DNA + S-adenosyl-L-homocysteine + H(+)</text>
        <dbReference type="Rhea" id="RHEA:13681"/>
        <dbReference type="Rhea" id="RHEA-COMP:11369"/>
        <dbReference type="Rhea" id="RHEA-COMP:11370"/>
        <dbReference type="ChEBI" id="CHEBI:15378"/>
        <dbReference type="ChEBI" id="CHEBI:57856"/>
        <dbReference type="ChEBI" id="CHEBI:59789"/>
        <dbReference type="ChEBI" id="CHEBI:85452"/>
        <dbReference type="ChEBI" id="CHEBI:85454"/>
        <dbReference type="EC" id="2.1.1.37"/>
    </reaction>
</comment>
<sequence length="438" mass="49986">MIHFIDLFAGIGGIRLGVSNALKAHGILSDCVLSSEINPKACETYQLNYNEYPQGDIHEISDIPAFDFLLGGFPCQPFSYAGKRMGFGDTRGTLFFEIERILGKYKPKAFLLENVRGLYTHDHGRTFETIMQKLHDLGYGTYDLLLNSSDFGVPQNRVRLYILGILGAEPKMTLQTNLGAKDSHSFKNKPCELNLFELSYSPKRTTVSQILEEQVDEKYYCSETFQKQLKKVTGDDLSKLHGYRLIDYRGGQAIHSWELGKKGECTEHEIEFLNLLVTHRRHPEFGKDKDGKRLTIEQIKTFYRREDIVDIIPSLLKKGYIQEIEGRYNLVCGNMSFEVFKFLDPDSISITLTSSDSNRLGVIQNNIARRITPRECARLQGFPDSFIVNPTDAYAYKQFGNSVSVPVIEAVVNDFLNNNMEQLGWKDRREVNEKKKLA</sequence>
<evidence type="ECO:0000256" key="8">
    <source>
        <dbReference type="RuleBase" id="RU000417"/>
    </source>
</evidence>
<evidence type="ECO:0000256" key="2">
    <source>
        <dbReference type="ARBA" id="ARBA00022679"/>
    </source>
</evidence>
<dbReference type="InterPro" id="IPR050750">
    <property type="entry name" value="C5-MTase"/>
</dbReference>
<dbReference type="InterPro" id="IPR018117">
    <property type="entry name" value="C5_DNA_meth_AS"/>
</dbReference>
<evidence type="ECO:0000256" key="4">
    <source>
        <dbReference type="ARBA" id="ARBA00022747"/>
    </source>
</evidence>
<comment type="caution">
    <text evidence="9">The sequence shown here is derived from an EMBL/GenBank/DDBJ whole genome shotgun (WGS) entry which is preliminary data.</text>
</comment>
<dbReference type="EC" id="2.1.1.37" evidence="8"/>
<keyword evidence="4" id="KW-0680">Restriction system</keyword>
<protein>
    <recommendedName>
        <fullName evidence="8">Cytosine-specific methyltransferase</fullName>
        <ecNumber evidence="8">2.1.1.37</ecNumber>
    </recommendedName>
</protein>
<dbReference type="InterPro" id="IPR001525">
    <property type="entry name" value="C5_MeTfrase"/>
</dbReference>
<gene>
    <name evidence="9" type="primary">dcm</name>
    <name evidence="9" type="ORF">FYJ72_01745</name>
</gene>
<dbReference type="GO" id="GO:0009307">
    <property type="term" value="P:DNA restriction-modification system"/>
    <property type="evidence" value="ECO:0007669"/>
    <property type="project" value="UniProtKB-KW"/>
</dbReference>
<dbReference type="Gene3D" id="3.40.50.150">
    <property type="entry name" value="Vaccinia Virus protein VP39"/>
    <property type="match status" value="1"/>
</dbReference>
<evidence type="ECO:0000256" key="1">
    <source>
        <dbReference type="ARBA" id="ARBA00022603"/>
    </source>
</evidence>
<dbReference type="GO" id="GO:0032259">
    <property type="term" value="P:methylation"/>
    <property type="evidence" value="ECO:0007669"/>
    <property type="project" value="UniProtKB-KW"/>
</dbReference>
<evidence type="ECO:0000256" key="5">
    <source>
        <dbReference type="ARBA" id="ARBA00047422"/>
    </source>
</evidence>
<evidence type="ECO:0000313" key="10">
    <source>
        <dbReference type="Proteomes" id="UP000450161"/>
    </source>
</evidence>
<evidence type="ECO:0000256" key="3">
    <source>
        <dbReference type="ARBA" id="ARBA00022691"/>
    </source>
</evidence>
<dbReference type="Gene3D" id="3.90.120.10">
    <property type="entry name" value="DNA Methylase, subunit A, domain 2"/>
    <property type="match status" value="1"/>
</dbReference>
<dbReference type="PANTHER" id="PTHR46098">
    <property type="entry name" value="TRNA (CYTOSINE(38)-C(5))-METHYLTRANSFERASE"/>
    <property type="match status" value="1"/>
</dbReference>
<dbReference type="SUPFAM" id="SSF53335">
    <property type="entry name" value="S-adenosyl-L-methionine-dependent methyltransferases"/>
    <property type="match status" value="1"/>
</dbReference>
<dbReference type="PROSITE" id="PS00094">
    <property type="entry name" value="C5_MTASE_1"/>
    <property type="match status" value="1"/>
</dbReference>
<evidence type="ECO:0000256" key="7">
    <source>
        <dbReference type="RuleBase" id="RU000416"/>
    </source>
</evidence>
<dbReference type="RefSeq" id="WP_154480192.1">
    <property type="nucleotide sequence ID" value="NZ_VUNF01000002.1"/>
</dbReference>
<evidence type="ECO:0000256" key="6">
    <source>
        <dbReference type="PROSITE-ProRule" id="PRU01016"/>
    </source>
</evidence>
<organism evidence="9 10">
    <name type="scientific">Segatella copri</name>
    <dbReference type="NCBI Taxonomy" id="165179"/>
    <lineage>
        <taxon>Bacteria</taxon>
        <taxon>Pseudomonadati</taxon>
        <taxon>Bacteroidota</taxon>
        <taxon>Bacteroidia</taxon>
        <taxon>Bacteroidales</taxon>
        <taxon>Prevotellaceae</taxon>
        <taxon>Segatella</taxon>
    </lineage>
</organism>
<name>A0A6I2TXZ6_9BACT</name>
<dbReference type="GO" id="GO:0003886">
    <property type="term" value="F:DNA (cytosine-5-)-methyltransferase activity"/>
    <property type="evidence" value="ECO:0007669"/>
    <property type="project" value="UniProtKB-EC"/>
</dbReference>
<keyword evidence="1 6" id="KW-0489">Methyltransferase</keyword>
<dbReference type="EMBL" id="VUNF01000002">
    <property type="protein sequence ID" value="MST76439.1"/>
    <property type="molecule type" value="Genomic_DNA"/>
</dbReference>
<keyword evidence="2 6" id="KW-0808">Transferase</keyword>
<dbReference type="InterPro" id="IPR029063">
    <property type="entry name" value="SAM-dependent_MTases_sf"/>
</dbReference>
<feature type="active site" evidence="6">
    <location>
        <position position="75"/>
    </location>
</feature>
<dbReference type="PRINTS" id="PR00105">
    <property type="entry name" value="C5METTRFRASE"/>
</dbReference>
<dbReference type="Proteomes" id="UP000450161">
    <property type="component" value="Unassembled WGS sequence"/>
</dbReference>
<proteinExistence type="inferred from homology"/>
<comment type="similarity">
    <text evidence="6 7">Belongs to the class I-like SAM-binding methyltransferase superfamily. C5-methyltransferase family.</text>
</comment>